<evidence type="ECO:0000256" key="1">
    <source>
        <dbReference type="SAM" id="MobiDB-lite"/>
    </source>
</evidence>
<feature type="compositionally biased region" description="Low complexity" evidence="1">
    <location>
        <begin position="247"/>
        <end position="260"/>
    </location>
</feature>
<organism evidence="2 3">
    <name type="scientific">Bombella mellum</name>
    <dbReference type="NCBI Taxonomy" id="2039288"/>
    <lineage>
        <taxon>Bacteria</taxon>
        <taxon>Pseudomonadati</taxon>
        <taxon>Pseudomonadota</taxon>
        <taxon>Alphaproteobacteria</taxon>
        <taxon>Acetobacterales</taxon>
        <taxon>Acetobacteraceae</taxon>
        <taxon>Bombella</taxon>
    </lineage>
</organism>
<feature type="region of interest" description="Disordered" evidence="1">
    <location>
        <begin position="75"/>
        <end position="94"/>
    </location>
</feature>
<protein>
    <submittedName>
        <fullName evidence="2">Uncharacterized protein</fullName>
    </submittedName>
</protein>
<dbReference type="Proteomes" id="UP000765338">
    <property type="component" value="Unassembled WGS sequence"/>
</dbReference>
<accession>A0ABR5ZTN2</accession>
<feature type="compositionally biased region" description="Polar residues" evidence="1">
    <location>
        <begin position="83"/>
        <end position="92"/>
    </location>
</feature>
<evidence type="ECO:0000313" key="3">
    <source>
        <dbReference type="Proteomes" id="UP000765338"/>
    </source>
</evidence>
<proteinExistence type="predicted"/>
<name>A0ABR5ZTN2_9PROT</name>
<comment type="caution">
    <text evidence="2">The sequence shown here is derived from an EMBL/GenBank/DDBJ whole genome shotgun (WGS) entry which is preliminary data.</text>
</comment>
<sequence length="290" mass="30437">MPDMKTMTNHSARRPHLVSRMKLRPSVSILGLFCGLSLLAGCASGGSSEEKFPAPDYSYLPPLNLNVAQVDVSNQARPDGDDLSSSSPTNPADTLALMGHQRLHATGSSGTANLAITKIEMTKAPHHALSGSYTVQLHVDDVTHNHHGFITAHVQRTIDAPGKLGLEHNLHTLNAQLMDDMNVELEYQVRSHLSSWLTDATGTPLNATTIQSQDLGGTDLPAPGAAGTQPMAGTVLTGATATAARPVSNAAGAASTATSNWPRQTDTGMDQTAPATRIHSPPPGMLTLPQ</sequence>
<gene>
    <name evidence="2" type="ORF">CPA56_06835</name>
</gene>
<feature type="compositionally biased region" description="Polar residues" evidence="1">
    <location>
        <begin position="261"/>
        <end position="274"/>
    </location>
</feature>
<reference evidence="2 3" key="1">
    <citation type="submission" date="2017-10" db="EMBL/GenBank/DDBJ databases">
        <authorList>
            <person name="Jakob F."/>
        </authorList>
    </citation>
    <scope>NUCLEOTIDE SEQUENCE [LARGE SCALE GENOMIC DNA]</scope>
    <source>
        <strain evidence="2 3">TMW 2.1889</strain>
    </source>
</reference>
<evidence type="ECO:0000313" key="2">
    <source>
        <dbReference type="EMBL" id="MBA5727693.1"/>
    </source>
</evidence>
<dbReference type="EMBL" id="PDLY01000004">
    <property type="protein sequence ID" value="MBA5727693.1"/>
    <property type="molecule type" value="Genomic_DNA"/>
</dbReference>
<keyword evidence="3" id="KW-1185">Reference proteome</keyword>
<feature type="region of interest" description="Disordered" evidence="1">
    <location>
        <begin position="247"/>
        <end position="290"/>
    </location>
</feature>